<gene>
    <name evidence="3" type="primary">cheB_56</name>
    <name evidence="3" type="ORF">SDC9_108322</name>
</gene>
<evidence type="ECO:0000256" key="1">
    <source>
        <dbReference type="ARBA" id="ARBA00022553"/>
    </source>
</evidence>
<dbReference type="SMART" id="SM00448">
    <property type="entry name" value="REC"/>
    <property type="match status" value="1"/>
</dbReference>
<dbReference type="InterPro" id="IPR001789">
    <property type="entry name" value="Sig_transdc_resp-reg_receiver"/>
</dbReference>
<sequence>MKTILVDDMALDMQLLEMKCADVPDFEIVGKFTSPADAIAYAEKNAVDFALLDIDMPGMNGIELAMRLRALRSDVIIVFVTAHPRFAVEAFRMKADYMVFKPFDRDDILDVLERAKLLQNRQKKRVRFHTFGSFEMLVDEKPVRFHSAKAKELMALCVYHEGRSVSIYSIIESLCEDSENKTAANTGYRRTIKELADTLRECGAEQIFVRERGSCRIRRELVSCDFYDFWEGKADAVSRFDGRFLSDYAWAEPAIYRMLEKKGTVVYIDREK</sequence>
<organism evidence="3">
    <name type="scientific">bioreactor metagenome</name>
    <dbReference type="NCBI Taxonomy" id="1076179"/>
    <lineage>
        <taxon>unclassified sequences</taxon>
        <taxon>metagenomes</taxon>
        <taxon>ecological metagenomes</taxon>
    </lineage>
</organism>
<dbReference type="PANTHER" id="PTHR44591">
    <property type="entry name" value="STRESS RESPONSE REGULATOR PROTEIN 1"/>
    <property type="match status" value="1"/>
</dbReference>
<dbReference type="GO" id="GO:0008984">
    <property type="term" value="F:protein-glutamate methylesterase activity"/>
    <property type="evidence" value="ECO:0007669"/>
    <property type="project" value="UniProtKB-EC"/>
</dbReference>
<keyword evidence="3" id="KW-0378">Hydrolase</keyword>
<dbReference type="Gene3D" id="1.10.10.10">
    <property type="entry name" value="Winged helix-like DNA-binding domain superfamily/Winged helix DNA-binding domain"/>
    <property type="match status" value="1"/>
</dbReference>
<evidence type="ECO:0000259" key="2">
    <source>
        <dbReference type="PROSITE" id="PS50110"/>
    </source>
</evidence>
<protein>
    <submittedName>
        <fullName evidence="3">Chemotaxis response regulator protein-glutamate methylesterase</fullName>
        <ecNumber evidence="3">3.1.1.61</ecNumber>
    </submittedName>
</protein>
<accession>A0A645B7S3</accession>
<evidence type="ECO:0000313" key="3">
    <source>
        <dbReference type="EMBL" id="MPM61462.1"/>
    </source>
</evidence>
<feature type="domain" description="Response regulatory" evidence="2">
    <location>
        <begin position="2"/>
        <end position="116"/>
    </location>
</feature>
<proteinExistence type="predicted"/>
<keyword evidence="1" id="KW-0597">Phosphoprotein</keyword>
<dbReference type="Gene3D" id="3.40.50.2300">
    <property type="match status" value="1"/>
</dbReference>
<reference evidence="3" key="1">
    <citation type="submission" date="2019-08" db="EMBL/GenBank/DDBJ databases">
        <authorList>
            <person name="Kucharzyk K."/>
            <person name="Murdoch R.W."/>
            <person name="Higgins S."/>
            <person name="Loffler F."/>
        </authorList>
    </citation>
    <scope>NUCLEOTIDE SEQUENCE</scope>
</reference>
<dbReference type="GO" id="GO:0000160">
    <property type="term" value="P:phosphorelay signal transduction system"/>
    <property type="evidence" value="ECO:0007669"/>
    <property type="project" value="InterPro"/>
</dbReference>
<dbReference type="InterPro" id="IPR050595">
    <property type="entry name" value="Bact_response_regulator"/>
</dbReference>
<dbReference type="EC" id="3.1.1.61" evidence="3"/>
<dbReference type="AlphaFoldDB" id="A0A645B7S3"/>
<dbReference type="PANTHER" id="PTHR44591:SF3">
    <property type="entry name" value="RESPONSE REGULATORY DOMAIN-CONTAINING PROTEIN"/>
    <property type="match status" value="1"/>
</dbReference>
<dbReference type="PROSITE" id="PS50110">
    <property type="entry name" value="RESPONSE_REGULATORY"/>
    <property type="match status" value="1"/>
</dbReference>
<dbReference type="EMBL" id="VSSQ01018355">
    <property type="protein sequence ID" value="MPM61462.1"/>
    <property type="molecule type" value="Genomic_DNA"/>
</dbReference>
<comment type="caution">
    <text evidence="3">The sequence shown here is derived from an EMBL/GenBank/DDBJ whole genome shotgun (WGS) entry which is preliminary data.</text>
</comment>
<name>A0A645B7S3_9ZZZZ</name>
<dbReference type="InterPro" id="IPR036388">
    <property type="entry name" value="WH-like_DNA-bd_sf"/>
</dbReference>
<dbReference type="Pfam" id="PF00072">
    <property type="entry name" value="Response_reg"/>
    <property type="match status" value="1"/>
</dbReference>
<dbReference type="InterPro" id="IPR011006">
    <property type="entry name" value="CheY-like_superfamily"/>
</dbReference>
<dbReference type="SUPFAM" id="SSF52172">
    <property type="entry name" value="CheY-like"/>
    <property type="match status" value="1"/>
</dbReference>